<protein>
    <submittedName>
        <fullName evidence="1">Uncharacterized protein</fullName>
    </submittedName>
</protein>
<gene>
    <name evidence="1" type="ORF">DGD08_11875</name>
</gene>
<dbReference type="OMA" id="FAQYRGF"/>
<evidence type="ECO:0000313" key="1">
    <source>
        <dbReference type="EMBL" id="HCT57891.1"/>
    </source>
</evidence>
<comment type="caution">
    <text evidence="1">The sequence shown here is derived from an EMBL/GenBank/DDBJ whole genome shotgun (WGS) entry which is preliminary data.</text>
</comment>
<sequence length="61" mass="6813">MGPRSYLVWAVFILGLLGTAQYRGWSLTRAAVAKNNPRSVRDNPGAYRSVYYVPGRTPRGK</sequence>
<organism evidence="1 2">
    <name type="scientific">Gemmatimonas aurantiaca</name>
    <dbReference type="NCBI Taxonomy" id="173480"/>
    <lineage>
        <taxon>Bacteria</taxon>
        <taxon>Pseudomonadati</taxon>
        <taxon>Gemmatimonadota</taxon>
        <taxon>Gemmatimonadia</taxon>
        <taxon>Gemmatimonadales</taxon>
        <taxon>Gemmatimonadaceae</taxon>
        <taxon>Gemmatimonas</taxon>
    </lineage>
</organism>
<accession>A0A3D4V9V5</accession>
<proteinExistence type="predicted"/>
<dbReference type="EMBL" id="DPIY01000010">
    <property type="protein sequence ID" value="HCT57891.1"/>
    <property type="molecule type" value="Genomic_DNA"/>
</dbReference>
<dbReference type="Proteomes" id="UP000264071">
    <property type="component" value="Unassembled WGS sequence"/>
</dbReference>
<evidence type="ECO:0000313" key="2">
    <source>
        <dbReference type="Proteomes" id="UP000264071"/>
    </source>
</evidence>
<name>A0A3D4V9V5_9BACT</name>
<reference evidence="1 2" key="1">
    <citation type="journal article" date="2018" name="Nat. Biotechnol.">
        <title>A standardized bacterial taxonomy based on genome phylogeny substantially revises the tree of life.</title>
        <authorList>
            <person name="Parks D.H."/>
            <person name="Chuvochina M."/>
            <person name="Waite D.W."/>
            <person name="Rinke C."/>
            <person name="Skarshewski A."/>
            <person name="Chaumeil P.A."/>
            <person name="Hugenholtz P."/>
        </authorList>
    </citation>
    <scope>NUCLEOTIDE SEQUENCE [LARGE SCALE GENOMIC DNA]</scope>
    <source>
        <strain evidence="1">UBA8844</strain>
    </source>
</reference>
<dbReference type="AlphaFoldDB" id="A0A3D4V9V5"/>